<dbReference type="EMBL" id="CP111018">
    <property type="protein sequence ID" value="WAR09607.1"/>
    <property type="molecule type" value="Genomic_DNA"/>
</dbReference>
<reference evidence="13" key="1">
    <citation type="submission" date="2022-11" db="EMBL/GenBank/DDBJ databases">
        <title>Centuries of genome instability and evolution in soft-shell clam transmissible cancer (bioRxiv).</title>
        <authorList>
            <person name="Hart S.F.M."/>
            <person name="Yonemitsu M.A."/>
            <person name="Giersch R.M."/>
            <person name="Beal B.F."/>
            <person name="Arriagada G."/>
            <person name="Davis B.W."/>
            <person name="Ostrander E.A."/>
            <person name="Goff S.P."/>
            <person name="Metzger M.J."/>
        </authorList>
    </citation>
    <scope>NUCLEOTIDE SEQUENCE</scope>
    <source>
        <strain evidence="13">MELC-2E11</strain>
        <tissue evidence="13">Siphon/mantle</tissue>
    </source>
</reference>
<feature type="compositionally biased region" description="Basic and acidic residues" evidence="10">
    <location>
        <begin position="331"/>
        <end position="344"/>
    </location>
</feature>
<keyword evidence="7" id="KW-0963">Cytoplasm</keyword>
<name>A0ABY7EHY7_MYAAR</name>
<gene>
    <name evidence="13" type="ORF">MAR_034683</name>
</gene>
<dbReference type="InterPro" id="IPR045698">
    <property type="entry name" value="Rab3GAP1_C"/>
</dbReference>
<evidence type="ECO:0000256" key="10">
    <source>
        <dbReference type="SAM" id="MobiDB-lite"/>
    </source>
</evidence>
<evidence type="ECO:0000256" key="8">
    <source>
        <dbReference type="ARBA" id="ARBA00022824"/>
    </source>
</evidence>
<feature type="region of interest" description="Disordered" evidence="10">
    <location>
        <begin position="569"/>
        <end position="591"/>
    </location>
</feature>
<dbReference type="InterPro" id="IPR026147">
    <property type="entry name" value="Rab3GAP1_conserved"/>
</dbReference>
<keyword evidence="14" id="KW-1185">Reference proteome</keyword>
<evidence type="ECO:0000256" key="9">
    <source>
        <dbReference type="ARBA" id="ARBA00023034"/>
    </source>
</evidence>
<feature type="domain" description="Rab3GAP catalytic subunit conserved" evidence="11">
    <location>
        <begin position="425"/>
        <end position="491"/>
    </location>
</feature>
<evidence type="ECO:0000259" key="12">
    <source>
        <dbReference type="Pfam" id="PF19533"/>
    </source>
</evidence>
<dbReference type="Pfam" id="PF13890">
    <property type="entry name" value="Rab3-GTPase_cat"/>
    <property type="match status" value="1"/>
</dbReference>
<dbReference type="InterPro" id="IPR045700">
    <property type="entry name" value="Rab3GAP1"/>
</dbReference>
<dbReference type="PANTHER" id="PTHR21422:SF9">
    <property type="entry name" value="RAB3 GTPASE-ACTIVATING PROTEIN CATALYTIC SUBUNIT"/>
    <property type="match status" value="1"/>
</dbReference>
<feature type="compositionally biased region" description="Acidic residues" evidence="10">
    <location>
        <begin position="315"/>
        <end position="330"/>
    </location>
</feature>
<evidence type="ECO:0000256" key="7">
    <source>
        <dbReference type="ARBA" id="ARBA00022490"/>
    </source>
</evidence>
<evidence type="ECO:0000256" key="1">
    <source>
        <dbReference type="ARBA" id="ARBA00004222"/>
    </source>
</evidence>
<feature type="domain" description="Rab3GAP catalytic subunit C-terminal" evidence="12">
    <location>
        <begin position="506"/>
        <end position="635"/>
    </location>
</feature>
<evidence type="ECO:0000256" key="3">
    <source>
        <dbReference type="ARBA" id="ARBA00004496"/>
    </source>
</evidence>
<dbReference type="PANTHER" id="PTHR21422">
    <property type="entry name" value="RAB3 GTPASE-ACTIVATING PROTEIN CATALYTIC SUBUNIT"/>
    <property type="match status" value="1"/>
</dbReference>
<evidence type="ECO:0000256" key="6">
    <source>
        <dbReference type="ARBA" id="ARBA00022468"/>
    </source>
</evidence>
<evidence type="ECO:0000313" key="14">
    <source>
        <dbReference type="Proteomes" id="UP001164746"/>
    </source>
</evidence>
<keyword evidence="8" id="KW-0256">Endoplasmic reticulum</keyword>
<evidence type="ECO:0000256" key="4">
    <source>
        <dbReference type="ARBA" id="ARBA00008856"/>
    </source>
</evidence>
<evidence type="ECO:0000313" key="13">
    <source>
        <dbReference type="EMBL" id="WAR09607.1"/>
    </source>
</evidence>
<keyword evidence="6" id="KW-0343">GTPase activation</keyword>
<evidence type="ECO:0000256" key="5">
    <source>
        <dbReference type="ARBA" id="ARBA00015817"/>
    </source>
</evidence>
<sequence>MYFEACSERAVSDSNSGVGDLYPFQSPHLSERSRDLDPLQAPLWSVRVQMTEDPQCLLGEYLSQFLALCHRQETLEQLLGGLGQEMRQSDSTGDISTALQRLTEPQLSYNMPSLSSYVAHPPKQGAVKPTLTPIEGDMLTQILQCLYNNSLVILAIGQMRQELPRQLKSAPVESCHFAFYLCVLNHNGGGGILAVTQMWQEELPRQLKSAPVESLLYRFAITLCVLNHNNGGILAVAQMWQEFSRAGTTKPGFLHPSAEVTACAIEEEVTGNDACDKNNQSYSKNRNGVKNRNKGSAIRTNEKRDSQRLASSGESSDDEFFECNDDEANQSDEKDVDTTSENRNKSQGTTSEQTTEGEEMEDNENQTENEIDCQDEDQTGLEGDENREASSENPDLTGSQTTQDTNSLSNVSVVSDTQYKESYSHSPEGRLATFQDLRLINCDDRMYIPVTQEPAPMTEDMLEEHAEVLAKLGTSAEGAELRARMQSVALLVIFKTVRRRGSVDANTKFTSELLEHRDATTELQVFVRSVLQNSEVTIRGGPMGPAGSVITKLFQSAMRASYMILDDDDTGTTQPSLAEEDSTHNSSVPNFPRPLAREYILRTILPRPAPYSRTLPQRMYCCIEEDEFRLAGAFTVFGYLESPQHVLVWRP</sequence>
<protein>
    <recommendedName>
        <fullName evidence="5">Rab3 GTPase-activating protein catalytic subunit</fullName>
    </recommendedName>
</protein>
<comment type="similarity">
    <text evidence="4">Belongs to the Rab3-GAP catalytic subunit family.</text>
</comment>
<evidence type="ECO:0000256" key="2">
    <source>
        <dbReference type="ARBA" id="ARBA00004240"/>
    </source>
</evidence>
<feature type="compositionally biased region" description="Acidic residues" evidence="10">
    <location>
        <begin position="355"/>
        <end position="383"/>
    </location>
</feature>
<dbReference type="Pfam" id="PF19533">
    <property type="entry name" value="Rab3-GAP_cat_C"/>
    <property type="match status" value="1"/>
</dbReference>
<keyword evidence="9" id="KW-0333">Golgi apparatus</keyword>
<comment type="subcellular location">
    <subcellularLocation>
        <location evidence="3">Cytoplasm</location>
    </subcellularLocation>
    <subcellularLocation>
        <location evidence="2">Endoplasmic reticulum</location>
    </subcellularLocation>
    <subcellularLocation>
        <location evidence="1">Golgi apparatus</location>
        <location evidence="1">cis-Golgi network</location>
    </subcellularLocation>
</comment>
<feature type="region of interest" description="Disordered" evidence="10">
    <location>
        <begin position="274"/>
        <end position="410"/>
    </location>
</feature>
<feature type="compositionally biased region" description="Polar residues" evidence="10">
    <location>
        <begin position="391"/>
        <end position="410"/>
    </location>
</feature>
<organism evidence="13 14">
    <name type="scientific">Mya arenaria</name>
    <name type="common">Soft-shell clam</name>
    <dbReference type="NCBI Taxonomy" id="6604"/>
    <lineage>
        <taxon>Eukaryota</taxon>
        <taxon>Metazoa</taxon>
        <taxon>Spiralia</taxon>
        <taxon>Lophotrochozoa</taxon>
        <taxon>Mollusca</taxon>
        <taxon>Bivalvia</taxon>
        <taxon>Autobranchia</taxon>
        <taxon>Heteroconchia</taxon>
        <taxon>Euheterodonta</taxon>
        <taxon>Imparidentia</taxon>
        <taxon>Neoheterodontei</taxon>
        <taxon>Myida</taxon>
        <taxon>Myoidea</taxon>
        <taxon>Myidae</taxon>
        <taxon>Mya</taxon>
    </lineage>
</organism>
<proteinExistence type="inferred from homology"/>
<evidence type="ECO:0000259" key="11">
    <source>
        <dbReference type="Pfam" id="PF13890"/>
    </source>
</evidence>
<accession>A0ABY7EHY7</accession>
<dbReference type="Proteomes" id="UP001164746">
    <property type="component" value="Chromosome 7"/>
</dbReference>